<protein>
    <recommendedName>
        <fullName evidence="3">Cytochrome c-552/4 domain-containing protein</fullName>
    </recommendedName>
</protein>
<dbReference type="InterPro" id="IPR011989">
    <property type="entry name" value="ARM-like"/>
</dbReference>
<dbReference type="Gene3D" id="1.25.10.10">
    <property type="entry name" value="Leucine-rich Repeat Variant"/>
    <property type="match status" value="1"/>
</dbReference>
<evidence type="ECO:0000256" key="2">
    <source>
        <dbReference type="PROSITE-ProRule" id="PRU00339"/>
    </source>
</evidence>
<proteinExistence type="predicted"/>
<evidence type="ECO:0000256" key="1">
    <source>
        <dbReference type="ARBA" id="ARBA00022729"/>
    </source>
</evidence>
<dbReference type="SMART" id="SM00567">
    <property type="entry name" value="EZ_HEAT"/>
    <property type="match status" value="2"/>
</dbReference>
<dbReference type="PANTHER" id="PTHR35038">
    <property type="entry name" value="DISSIMILATORY SULFITE REDUCTASE SIRA"/>
    <property type="match status" value="1"/>
</dbReference>
<dbReference type="InterPro" id="IPR004155">
    <property type="entry name" value="PBS_lyase_HEAT"/>
</dbReference>
<dbReference type="Gene3D" id="3.90.10.10">
    <property type="entry name" value="Cytochrome C3"/>
    <property type="match status" value="1"/>
</dbReference>
<keyword evidence="2" id="KW-0802">TPR repeat</keyword>
<sequence>MKGRIFLLGGGLLLWLGIIAWSCSDKDRAEESKSAADLVVERIKSVEAEYVGTEKCQSCHEEEYGEWKNSDHDWAMQIAMDTTVLGDFNDTKVTLNGITSHFFKRDGKYFINTEGKDGNYHDFEVKYTFGYYPLQNYMTENEDGRIQVHRVTWDSEKNRWFNQHDELDMHHGEWLNWTGAAGTWNTMCADCHSTDLKKNYDPESDTFNTTFREINVGCEACHGEGSHHVEWVESEDYDEDKNMEVKSFMRMTAYLDNKQLVRECAPCHSRRMNIEIDDQFEGEFMDHFVPEILRDGMYHGDGSIQDEVYVYGSFVQSKMYEHGVKCTDCHNPHTSRIKGAKSHDKGQWVYDNTVCTNCHLKGHEAEIYDTPKHHFHEQDTEASQCISCHFVGEYYMGNDYRPDHAFRVPRPDQSVEYGIKNACNRCHEDQSAQWAADAVVEWYGPDRDINYTDALLKGRERDPANVKEIAKFVRDVSQPEIARATAVHYLSQTNDPSVVNPIVLALNDPEPLVRYRAVEAISTWSDEERVTYLVPRLKDEIKSVRVAAVRTLVGPIAQQVPAEYKGAYEQAMTEYMKSLAINADFRNGNFSYGQYYERMGDDLAAEKYYIRTIGMDSLFNAARVQLANLYNRKGENDKALERLEEVIEIEPAYGGAYYSIGLIKAEEQDFAAAEKYLGLGVEKGNDHPRAYYNWALAAQQNKDLKKAEKVYKMGIDRYGNALDLRNAYAIMLIQNQRFKEALVQIDAMDKISPNNPQIQQMKQQVMQMM</sequence>
<dbReference type="Pfam" id="PF13181">
    <property type="entry name" value="TPR_8"/>
    <property type="match status" value="1"/>
</dbReference>
<feature type="repeat" description="TPR" evidence="2">
    <location>
        <begin position="620"/>
        <end position="653"/>
    </location>
</feature>
<dbReference type="InterPro" id="IPR019734">
    <property type="entry name" value="TPR_rpt"/>
</dbReference>
<keyword evidence="5" id="KW-1185">Reference proteome</keyword>
<comment type="caution">
    <text evidence="4">The sequence shown here is derived from an EMBL/GenBank/DDBJ whole genome shotgun (WGS) entry which is preliminary data.</text>
</comment>
<evidence type="ECO:0000259" key="3">
    <source>
        <dbReference type="Pfam" id="PF13435"/>
    </source>
</evidence>
<feature type="domain" description="Cytochrome c-552/4" evidence="3">
    <location>
        <begin position="183"/>
        <end position="223"/>
    </location>
</feature>
<dbReference type="InterPro" id="IPR051829">
    <property type="entry name" value="Multiheme_Cytochr_ET"/>
</dbReference>
<dbReference type="SMART" id="SM00028">
    <property type="entry name" value="TPR"/>
    <property type="match status" value="3"/>
</dbReference>
<dbReference type="Gene3D" id="1.25.40.10">
    <property type="entry name" value="Tetratricopeptide repeat domain"/>
    <property type="match status" value="2"/>
</dbReference>
<dbReference type="InterPro" id="IPR036280">
    <property type="entry name" value="Multihaem_cyt_sf"/>
</dbReference>
<organism evidence="4 5">
    <name type="scientific">Persicobacter diffluens</name>
    <dbReference type="NCBI Taxonomy" id="981"/>
    <lineage>
        <taxon>Bacteria</taxon>
        <taxon>Pseudomonadati</taxon>
        <taxon>Bacteroidota</taxon>
        <taxon>Cytophagia</taxon>
        <taxon>Cytophagales</taxon>
        <taxon>Persicobacteraceae</taxon>
        <taxon>Persicobacter</taxon>
    </lineage>
</organism>
<dbReference type="SUPFAM" id="SSF48695">
    <property type="entry name" value="Multiheme cytochromes"/>
    <property type="match status" value="1"/>
</dbReference>
<name>A0AAN5AKQ9_9BACT</name>
<dbReference type="PROSITE" id="PS50005">
    <property type="entry name" value="TPR"/>
    <property type="match status" value="1"/>
</dbReference>
<dbReference type="Gene3D" id="1.10.1130.10">
    <property type="entry name" value="Flavocytochrome C3, Chain A"/>
    <property type="match status" value="2"/>
</dbReference>
<dbReference type="Pfam" id="PF13646">
    <property type="entry name" value="HEAT_2"/>
    <property type="match status" value="1"/>
</dbReference>
<dbReference type="Pfam" id="PF13435">
    <property type="entry name" value="Cytochrome_C554"/>
    <property type="match status" value="2"/>
</dbReference>
<dbReference type="InterPro" id="IPR011990">
    <property type="entry name" value="TPR-like_helical_dom_sf"/>
</dbReference>
<gene>
    <name evidence="4" type="ORF">PEDI_12380</name>
</gene>
<dbReference type="Proteomes" id="UP001310022">
    <property type="component" value="Unassembled WGS sequence"/>
</dbReference>
<evidence type="ECO:0000313" key="5">
    <source>
        <dbReference type="Proteomes" id="UP001310022"/>
    </source>
</evidence>
<accession>A0AAN5AKQ9</accession>
<dbReference type="SUPFAM" id="SSF48452">
    <property type="entry name" value="TPR-like"/>
    <property type="match status" value="1"/>
</dbReference>
<dbReference type="RefSeq" id="WP_338236388.1">
    <property type="nucleotide sequence ID" value="NZ_BQKE01000001.1"/>
</dbReference>
<feature type="domain" description="Cytochrome c-552/4" evidence="3">
    <location>
        <begin position="55"/>
        <end position="78"/>
    </location>
</feature>
<keyword evidence="1" id="KW-0732">Signal</keyword>
<reference evidence="4 5" key="1">
    <citation type="submission" date="2021-12" db="EMBL/GenBank/DDBJ databases">
        <title>Genome sequencing of bacteria with rrn-lacking chromosome and rrn-plasmid.</title>
        <authorList>
            <person name="Anda M."/>
            <person name="Iwasaki W."/>
        </authorList>
    </citation>
    <scope>NUCLEOTIDE SEQUENCE [LARGE SCALE GENOMIC DNA]</scope>
    <source>
        <strain evidence="4 5">NBRC 15940</strain>
    </source>
</reference>
<dbReference type="EMBL" id="BQKE01000001">
    <property type="protein sequence ID" value="GJM60686.1"/>
    <property type="molecule type" value="Genomic_DNA"/>
</dbReference>
<evidence type="ECO:0000313" key="4">
    <source>
        <dbReference type="EMBL" id="GJM60686.1"/>
    </source>
</evidence>
<dbReference type="PANTHER" id="PTHR35038:SF8">
    <property type="entry name" value="C-TYPE POLYHEME CYTOCHROME OMCC"/>
    <property type="match status" value="1"/>
</dbReference>
<dbReference type="InterPro" id="IPR023155">
    <property type="entry name" value="Cyt_c-552/4"/>
</dbReference>
<dbReference type="AlphaFoldDB" id="A0AAN5AKQ9"/>